<reference evidence="15 16" key="1">
    <citation type="submission" date="2017-09" db="EMBL/GenBank/DDBJ databases">
        <title>WGS assembly of Aquilegia coerulea Goldsmith.</title>
        <authorList>
            <person name="Hodges S."/>
            <person name="Kramer E."/>
            <person name="Nordborg M."/>
            <person name="Tomkins J."/>
            <person name="Borevitz J."/>
            <person name="Derieg N."/>
            <person name="Yan J."/>
            <person name="Mihaltcheva S."/>
            <person name="Hayes R.D."/>
            <person name="Rokhsar D."/>
        </authorList>
    </citation>
    <scope>NUCLEOTIDE SEQUENCE [LARGE SCALE GENOMIC DNA]</scope>
    <source>
        <strain evidence="16">cv. Goldsmith</strain>
    </source>
</reference>
<keyword evidence="16" id="KW-1185">Reference proteome</keyword>
<keyword evidence="13" id="KW-0812">Transmembrane</keyword>
<name>A0A2G5CEM6_AQUCA</name>
<feature type="compositionally biased region" description="Basic and acidic residues" evidence="14">
    <location>
        <begin position="243"/>
        <end position="271"/>
    </location>
</feature>
<evidence type="ECO:0000256" key="3">
    <source>
        <dbReference type="ARBA" id="ARBA00022723"/>
    </source>
</evidence>
<evidence type="ECO:0000256" key="2">
    <source>
        <dbReference type="ARBA" id="ARBA00010983"/>
    </source>
</evidence>
<evidence type="ECO:0000256" key="8">
    <source>
        <dbReference type="ARBA" id="ARBA00022833"/>
    </source>
</evidence>
<dbReference type="InterPro" id="IPR009033">
    <property type="entry name" value="Calreticulin/calnexin_P_dom_sf"/>
</dbReference>
<dbReference type="PROSITE" id="PS00805">
    <property type="entry name" value="CALRETICULIN_REPEAT"/>
    <property type="match status" value="1"/>
</dbReference>
<keyword evidence="12" id="KW-1015">Disulfide bond</keyword>
<dbReference type="GO" id="GO:0030246">
    <property type="term" value="F:carbohydrate binding"/>
    <property type="evidence" value="ECO:0007669"/>
    <property type="project" value="UniProtKB-KW"/>
</dbReference>
<keyword evidence="5" id="KW-0430">Lectin</keyword>
<dbReference type="Proteomes" id="UP000230069">
    <property type="component" value="Unassembled WGS sequence"/>
</dbReference>
<evidence type="ECO:0000256" key="13">
    <source>
        <dbReference type="RuleBase" id="RU362126"/>
    </source>
</evidence>
<evidence type="ECO:0000256" key="11">
    <source>
        <dbReference type="ARBA" id="ARBA00037091"/>
    </source>
</evidence>
<evidence type="ECO:0000256" key="10">
    <source>
        <dbReference type="ARBA" id="ARBA00023186"/>
    </source>
</evidence>
<keyword evidence="10 13" id="KW-0143">Chaperone</keyword>
<dbReference type="GO" id="GO:0051082">
    <property type="term" value="F:unfolded protein binding"/>
    <property type="evidence" value="ECO:0007669"/>
    <property type="project" value="InterPro"/>
</dbReference>
<dbReference type="GO" id="GO:0005789">
    <property type="term" value="C:endoplasmic reticulum membrane"/>
    <property type="evidence" value="ECO:0007669"/>
    <property type="project" value="TreeGrafter"/>
</dbReference>
<dbReference type="GO" id="GO:0006457">
    <property type="term" value="P:protein folding"/>
    <property type="evidence" value="ECO:0007669"/>
    <property type="project" value="InterPro"/>
</dbReference>
<gene>
    <name evidence="15" type="ORF">AQUCO_05800088v1</name>
</gene>
<evidence type="ECO:0000256" key="12">
    <source>
        <dbReference type="PIRSR" id="PIRSR601580-3"/>
    </source>
</evidence>
<dbReference type="FunFam" id="2.10.250.10:FF:000002">
    <property type="entry name" value="Calreticulin"/>
    <property type="match status" value="1"/>
</dbReference>
<evidence type="ECO:0000256" key="9">
    <source>
        <dbReference type="ARBA" id="ARBA00022837"/>
    </source>
</evidence>
<keyword evidence="8" id="KW-0862">Zinc</keyword>
<dbReference type="GO" id="GO:0005788">
    <property type="term" value="C:endoplasmic reticulum lumen"/>
    <property type="evidence" value="ECO:0007669"/>
    <property type="project" value="UniProtKB-SubCell"/>
</dbReference>
<dbReference type="PANTHER" id="PTHR11073:SF2">
    <property type="entry name" value="CALRETICULIN"/>
    <property type="match status" value="1"/>
</dbReference>
<dbReference type="InterPro" id="IPR013320">
    <property type="entry name" value="ConA-like_dom_sf"/>
</dbReference>
<evidence type="ECO:0000256" key="1">
    <source>
        <dbReference type="ARBA" id="ARBA00004319"/>
    </source>
</evidence>
<dbReference type="InterPro" id="IPR018124">
    <property type="entry name" value="Calret/calnex_CS"/>
</dbReference>
<evidence type="ECO:0000256" key="7">
    <source>
        <dbReference type="ARBA" id="ARBA00022824"/>
    </source>
</evidence>
<comment type="similarity">
    <text evidence="2 13">Belongs to the calreticulin family.</text>
</comment>
<comment type="function">
    <text evidence="11">Molecular calcium-binding chaperone promoting folding, oligomeric assembly and quality control in the ER via the calreticulin/calnexin cycle. This lectin may interact transiently with almost all of the monoglucosylated glycoproteins that are synthesized in the ER.</text>
</comment>
<accession>A0A2G5CEM6</accession>
<keyword evidence="13" id="KW-0472">Membrane</keyword>
<dbReference type="FunCoup" id="A0A2G5CEM6">
    <property type="interactions" value="3012"/>
</dbReference>
<feature type="non-terminal residue" evidence="15">
    <location>
        <position position="1"/>
    </location>
</feature>
<feature type="transmembrane region" description="Helical" evidence="13">
    <location>
        <begin position="39"/>
        <end position="59"/>
    </location>
</feature>
<dbReference type="GO" id="GO:0005509">
    <property type="term" value="F:calcium ion binding"/>
    <property type="evidence" value="ECO:0007669"/>
    <property type="project" value="InterPro"/>
</dbReference>
<dbReference type="AlphaFoldDB" id="A0A2G5CEM6"/>
<keyword evidence="13" id="KW-1133">Transmembrane helix</keyword>
<dbReference type="EMBL" id="KZ305075">
    <property type="protein sequence ID" value="PIA29751.1"/>
    <property type="molecule type" value="Genomic_DNA"/>
</dbReference>
<evidence type="ECO:0008006" key="17">
    <source>
        <dbReference type="Google" id="ProtNLM"/>
    </source>
</evidence>
<proteinExistence type="inferred from homology"/>
<protein>
    <recommendedName>
        <fullName evidence="17">Calreticulin</fullName>
    </recommendedName>
</protein>
<dbReference type="GO" id="GO:0036503">
    <property type="term" value="P:ERAD pathway"/>
    <property type="evidence" value="ECO:0007669"/>
    <property type="project" value="TreeGrafter"/>
</dbReference>
<dbReference type="Gene3D" id="2.10.250.10">
    <property type="entry name" value="Calreticulin/calnexin, P domain"/>
    <property type="match status" value="1"/>
</dbReference>
<dbReference type="STRING" id="218851.A0A2G5CEM6"/>
<sequence>GNLEKCSSILLPICKQSCWSSVQLSSRVRMAIRRKNPSFLGFILLSVFLVGIVSAEVFFEERFEDGWENRWVKSDWKKDENTAGEWNFTAGKWHGDANDKGIQTSEDYRFYAISAGFPEFSNKEKTLVFQFSVKHEQKLDCGGGYMKLLSGDVDQKKFGGDTPYSIMFGPDICGYSTKKVHAILSRDGTNHLIKKDVPCETDQLTHVYTFVLRPDASYSILIDNVEKQSGSLYSDWDILPPKKIKDPEAKKPEDWDDKEYIPDPEDTKPEGYDDIPAEIPDADAKKPEDWDDEEDGEWAAPTIANPEYKGPWKAKKIKNPNYKGKWKAPMIDNPDFKDDPDIYVYPKLKYVGIELWQVKSGTMFDNVLVCDDPEYAKKLAEETWGKHKDVRFIYLHVLFSLSNEICTLSLCWFLRFCRLRRQHLKRQRKRLKRRNLRMILLILMMRRQVMMMMPKARMPMMKKLKGIQMRMKYMMSFRQSGQVWLEN</sequence>
<feature type="transmembrane region" description="Helical" evidence="13">
    <location>
        <begin position="435"/>
        <end position="453"/>
    </location>
</feature>
<dbReference type="OrthoDB" id="1938156at2759"/>
<dbReference type="InterPro" id="IPR001580">
    <property type="entry name" value="Calret/calnex"/>
</dbReference>
<keyword evidence="6" id="KW-0677">Repeat</keyword>
<comment type="subcellular location">
    <subcellularLocation>
        <location evidence="1">Endoplasmic reticulum lumen</location>
    </subcellularLocation>
</comment>
<keyword evidence="7 13" id="KW-0256">Endoplasmic reticulum</keyword>
<dbReference type="FunFam" id="2.60.120.200:FF:000018">
    <property type="entry name" value="Calreticulin 1b"/>
    <property type="match status" value="1"/>
</dbReference>
<feature type="transmembrane region" description="Helical" evidence="13">
    <location>
        <begin position="393"/>
        <end position="414"/>
    </location>
</feature>
<keyword evidence="4" id="KW-0732">Signal</keyword>
<keyword evidence="3" id="KW-0479">Metal-binding</keyword>
<feature type="disulfide bond" evidence="12">
    <location>
        <begin position="141"/>
        <end position="173"/>
    </location>
</feature>
<dbReference type="PANTHER" id="PTHR11073">
    <property type="entry name" value="CALRETICULIN AND CALNEXIN"/>
    <property type="match status" value="1"/>
</dbReference>
<dbReference type="InParanoid" id="A0A2G5CEM6"/>
<dbReference type="SUPFAM" id="SSF63887">
    <property type="entry name" value="P-domain of calnexin/calreticulin"/>
    <property type="match status" value="1"/>
</dbReference>
<dbReference type="PROSITE" id="PS00804">
    <property type="entry name" value="CALRETICULIN_2"/>
    <property type="match status" value="1"/>
</dbReference>
<organism evidence="15 16">
    <name type="scientific">Aquilegia coerulea</name>
    <name type="common">Rocky mountain columbine</name>
    <dbReference type="NCBI Taxonomy" id="218851"/>
    <lineage>
        <taxon>Eukaryota</taxon>
        <taxon>Viridiplantae</taxon>
        <taxon>Streptophyta</taxon>
        <taxon>Embryophyta</taxon>
        <taxon>Tracheophyta</taxon>
        <taxon>Spermatophyta</taxon>
        <taxon>Magnoliopsida</taxon>
        <taxon>Ranunculales</taxon>
        <taxon>Ranunculaceae</taxon>
        <taxon>Thalictroideae</taxon>
        <taxon>Aquilegia</taxon>
    </lineage>
</organism>
<dbReference type="SUPFAM" id="SSF49899">
    <property type="entry name" value="Concanavalin A-like lectins/glucanases"/>
    <property type="match status" value="1"/>
</dbReference>
<evidence type="ECO:0000256" key="4">
    <source>
        <dbReference type="ARBA" id="ARBA00022729"/>
    </source>
</evidence>
<dbReference type="Gene3D" id="2.60.120.200">
    <property type="match status" value="1"/>
</dbReference>
<evidence type="ECO:0000313" key="16">
    <source>
        <dbReference type="Proteomes" id="UP000230069"/>
    </source>
</evidence>
<feature type="region of interest" description="Disordered" evidence="14">
    <location>
        <begin position="243"/>
        <end position="294"/>
    </location>
</feature>
<evidence type="ECO:0000256" key="6">
    <source>
        <dbReference type="ARBA" id="ARBA00022737"/>
    </source>
</evidence>
<keyword evidence="9" id="KW-0106">Calcium</keyword>
<dbReference type="PRINTS" id="PR00626">
    <property type="entry name" value="CALRETICULIN"/>
</dbReference>
<dbReference type="Pfam" id="PF00262">
    <property type="entry name" value="Calreticulin"/>
    <property type="match status" value="2"/>
</dbReference>
<evidence type="ECO:0000313" key="15">
    <source>
        <dbReference type="EMBL" id="PIA29751.1"/>
    </source>
</evidence>
<dbReference type="PROSITE" id="PS00803">
    <property type="entry name" value="CALRETICULIN_1"/>
    <property type="match status" value="1"/>
</dbReference>
<evidence type="ECO:0000256" key="14">
    <source>
        <dbReference type="SAM" id="MobiDB-lite"/>
    </source>
</evidence>
<evidence type="ECO:0000256" key="5">
    <source>
        <dbReference type="ARBA" id="ARBA00022734"/>
    </source>
</evidence>